<dbReference type="Pfam" id="PF00109">
    <property type="entry name" value="ketoacyl-synt"/>
    <property type="match status" value="1"/>
</dbReference>
<gene>
    <name evidence="15" type="ORF">LMF89_24295</name>
</gene>
<evidence type="ECO:0000256" key="10">
    <source>
        <dbReference type="ARBA" id="ARBA00037576"/>
    </source>
</evidence>
<evidence type="ECO:0000256" key="3">
    <source>
        <dbReference type="ARBA" id="ARBA00022458"/>
    </source>
</evidence>
<keyword evidence="6 13" id="KW-0808">Transferase</keyword>
<keyword evidence="16" id="KW-1185">Reference proteome</keyword>
<accession>A0ABS8HZN6</accession>
<evidence type="ECO:0000256" key="6">
    <source>
        <dbReference type="ARBA" id="ARBA00022679"/>
    </source>
</evidence>
<reference evidence="15" key="1">
    <citation type="submission" date="2021-11" db="EMBL/GenBank/DDBJ databases">
        <title>Description of a new species Pelosinus isolated from the bottom sediments of Lake Baikal.</title>
        <authorList>
            <person name="Zakharyuk A."/>
        </authorList>
    </citation>
    <scope>NUCLEOTIDE SEQUENCE</scope>
    <source>
        <strain evidence="15">Bkl1</strain>
    </source>
</reference>
<keyword evidence="5" id="KW-0997">Cell inner membrane</keyword>
<sequence>MSKKVVITGIGVLSSLGISTEDHLAAIKEGKSGLKTPQDKTFMCNFGPIPDYNPGIFIKNKKAIRFFSQQTMNGCSAAELAIRDAQLSLEEICKNSHKNALIIGTGITQGLKPLSEAIVSCTNTEGIIDYDKLGNTGYRLLPPLWMLSRLPNTTAGQISIQNSFQGLNYSLVNGINSGIVAIGEAFIAIKDQRAIRVVCGGSEDEIFADYFCRLSEESLTSVAVDASRPFCSDSKGFLCGEGCSICIVEDEDEAKARGAKIYGEIIGYSNYYIPDFKKLNSLNGIANYFEKSMLKALEMAKVSYNDINFIQASACGNPKLDFAEALAIKNIFGKKPFITTAQSYVGNTLAASGAISVAFASLALQANIIVPLLYTDHLFLDSELSYVKNKAIENESKFCLVNSFSYLGETCSLIIKKR</sequence>
<evidence type="ECO:0000256" key="9">
    <source>
        <dbReference type="ARBA" id="ARBA00023136"/>
    </source>
</evidence>
<evidence type="ECO:0000256" key="7">
    <source>
        <dbReference type="ARBA" id="ARBA00022692"/>
    </source>
</evidence>
<evidence type="ECO:0000313" key="16">
    <source>
        <dbReference type="Proteomes" id="UP001165492"/>
    </source>
</evidence>
<keyword evidence="9" id="KW-0472">Membrane</keyword>
<feature type="domain" description="Ketosynthase family 3 (KS3)" evidence="14">
    <location>
        <begin position="2"/>
        <end position="417"/>
    </location>
</feature>
<dbReference type="PANTHER" id="PTHR11712">
    <property type="entry name" value="POLYKETIDE SYNTHASE-RELATED"/>
    <property type="match status" value="1"/>
</dbReference>
<dbReference type="EMBL" id="JAJHJB010000068">
    <property type="protein sequence ID" value="MCC5468460.1"/>
    <property type="molecule type" value="Genomic_DNA"/>
</dbReference>
<dbReference type="Pfam" id="PF02801">
    <property type="entry name" value="Ketoacyl-synt_C"/>
    <property type="match status" value="1"/>
</dbReference>
<comment type="function">
    <text evidence="10">Proposed to synthesize NOD factor fatty acyl chain. Involved in the synthesis of a highly unsaturated fatty acid moiety, which forms part of a lipo-oligosaccharide that is responsible for host specificity.</text>
</comment>
<dbReference type="SUPFAM" id="SSF53901">
    <property type="entry name" value="Thiolase-like"/>
    <property type="match status" value="2"/>
</dbReference>
<dbReference type="InterPro" id="IPR014030">
    <property type="entry name" value="Ketoacyl_synth_N"/>
</dbReference>
<comment type="caution">
    <text evidence="15">The sequence shown here is derived from an EMBL/GenBank/DDBJ whole genome shotgun (WGS) entry which is preliminary data.</text>
</comment>
<dbReference type="InterPro" id="IPR000794">
    <property type="entry name" value="Beta-ketoacyl_synthase"/>
</dbReference>
<proteinExistence type="inferred from homology"/>
<keyword evidence="7" id="KW-0812">Transmembrane</keyword>
<dbReference type="PANTHER" id="PTHR11712:SF352">
    <property type="entry name" value="3-OXOACYL-[ACYL-CARRIER-PROTEIN] SYNTHASE"/>
    <property type="match status" value="1"/>
</dbReference>
<dbReference type="RefSeq" id="WP_229537353.1">
    <property type="nucleotide sequence ID" value="NZ_JAJHJB010000068.1"/>
</dbReference>
<keyword evidence="3" id="KW-0536">Nodulation</keyword>
<comment type="subcellular location">
    <subcellularLocation>
        <location evidence="1">Cell inner membrane</location>
    </subcellularLocation>
</comment>
<evidence type="ECO:0000256" key="13">
    <source>
        <dbReference type="RuleBase" id="RU003694"/>
    </source>
</evidence>
<evidence type="ECO:0000256" key="8">
    <source>
        <dbReference type="ARBA" id="ARBA00022989"/>
    </source>
</evidence>
<dbReference type="InterPro" id="IPR020841">
    <property type="entry name" value="PKS_Beta-ketoAc_synthase_dom"/>
</dbReference>
<comment type="similarity">
    <text evidence="2 13">Belongs to the thiolase-like superfamily. Beta-ketoacyl-ACP synthases family.</text>
</comment>
<evidence type="ECO:0000313" key="15">
    <source>
        <dbReference type="EMBL" id="MCC5468460.1"/>
    </source>
</evidence>
<evidence type="ECO:0000256" key="12">
    <source>
        <dbReference type="ARBA" id="ARBA00041756"/>
    </source>
</evidence>
<dbReference type="Proteomes" id="UP001165492">
    <property type="component" value="Unassembled WGS sequence"/>
</dbReference>
<organism evidence="15 16">
    <name type="scientific">Pelosinus baikalensis</name>
    <dbReference type="NCBI Taxonomy" id="2892015"/>
    <lineage>
        <taxon>Bacteria</taxon>
        <taxon>Bacillati</taxon>
        <taxon>Bacillota</taxon>
        <taxon>Negativicutes</taxon>
        <taxon>Selenomonadales</taxon>
        <taxon>Sporomusaceae</taxon>
        <taxon>Pelosinus</taxon>
    </lineage>
</organism>
<name>A0ABS8HZN6_9FIRM</name>
<dbReference type="Gene3D" id="3.40.47.10">
    <property type="match status" value="2"/>
</dbReference>
<dbReference type="InterPro" id="IPR014031">
    <property type="entry name" value="Ketoacyl_synth_C"/>
</dbReference>
<evidence type="ECO:0000256" key="5">
    <source>
        <dbReference type="ARBA" id="ARBA00022519"/>
    </source>
</evidence>
<evidence type="ECO:0000256" key="1">
    <source>
        <dbReference type="ARBA" id="ARBA00004533"/>
    </source>
</evidence>
<keyword evidence="8" id="KW-1133">Transmembrane helix</keyword>
<evidence type="ECO:0000256" key="2">
    <source>
        <dbReference type="ARBA" id="ARBA00008467"/>
    </source>
</evidence>
<evidence type="ECO:0000256" key="11">
    <source>
        <dbReference type="ARBA" id="ARBA00039445"/>
    </source>
</evidence>
<dbReference type="PROSITE" id="PS52004">
    <property type="entry name" value="KS3_2"/>
    <property type="match status" value="1"/>
</dbReference>
<evidence type="ECO:0000259" key="14">
    <source>
        <dbReference type="PROSITE" id="PS52004"/>
    </source>
</evidence>
<dbReference type="InterPro" id="IPR016039">
    <property type="entry name" value="Thiolase-like"/>
</dbReference>
<keyword evidence="4" id="KW-1003">Cell membrane</keyword>
<evidence type="ECO:0000256" key="4">
    <source>
        <dbReference type="ARBA" id="ARBA00022475"/>
    </source>
</evidence>
<protein>
    <recommendedName>
        <fullName evidence="11">Nodulation protein E</fullName>
    </recommendedName>
    <alternativeName>
        <fullName evidence="12">Host-specificity of nodulation protein B</fullName>
    </alternativeName>
</protein>